<proteinExistence type="predicted"/>
<keyword evidence="4" id="KW-1015">Disulfide bond</keyword>
<feature type="chain" id="PRO_5036115931" evidence="5">
    <location>
        <begin position="22"/>
        <end position="573"/>
    </location>
</feature>
<dbReference type="GO" id="GO:0006508">
    <property type="term" value="P:proteolysis"/>
    <property type="evidence" value="ECO:0007669"/>
    <property type="project" value="InterPro"/>
</dbReference>
<keyword evidence="2" id="KW-0677">Repeat</keyword>
<keyword evidence="1" id="KW-0479">Metal-binding</keyword>
<dbReference type="InterPro" id="IPR003609">
    <property type="entry name" value="Pan_app"/>
</dbReference>
<feature type="domain" description="Tyrosinase copper-binding" evidence="7">
    <location>
        <begin position="330"/>
        <end position="341"/>
    </location>
</feature>
<evidence type="ECO:0000313" key="8">
    <source>
        <dbReference type="EMBL" id="KAF0718707.1"/>
    </source>
</evidence>
<dbReference type="Pfam" id="PF00264">
    <property type="entry name" value="Tyrosinase"/>
    <property type="match status" value="1"/>
</dbReference>
<evidence type="ECO:0000256" key="1">
    <source>
        <dbReference type="ARBA" id="ARBA00022723"/>
    </source>
</evidence>
<keyword evidence="3" id="KW-0186">Copper</keyword>
<dbReference type="GO" id="GO:0005576">
    <property type="term" value="C:extracellular region"/>
    <property type="evidence" value="ECO:0007669"/>
    <property type="project" value="InterPro"/>
</dbReference>
<gene>
    <name evidence="9" type="primary">Aste57867_1533</name>
    <name evidence="8" type="ORF">As57867_001532</name>
    <name evidence="9" type="ORF">ASTE57867_1533</name>
</gene>
<dbReference type="PANTHER" id="PTHR11474">
    <property type="entry name" value="TYROSINASE FAMILY MEMBER"/>
    <property type="match status" value="1"/>
</dbReference>
<dbReference type="InterPro" id="IPR002227">
    <property type="entry name" value="Tyrosinase_Cu-bd"/>
</dbReference>
<evidence type="ECO:0000259" key="6">
    <source>
        <dbReference type="PROSITE" id="PS00497"/>
    </source>
</evidence>
<accession>A0A485K9M7</accession>
<evidence type="ECO:0000313" key="10">
    <source>
        <dbReference type="Proteomes" id="UP000332933"/>
    </source>
</evidence>
<dbReference type="CDD" id="cd01100">
    <property type="entry name" value="APPLE_Factor_XI_like"/>
    <property type="match status" value="1"/>
</dbReference>
<keyword evidence="10" id="KW-1185">Reference proteome</keyword>
<dbReference type="PRINTS" id="PR00092">
    <property type="entry name" value="TYROSINASE"/>
</dbReference>
<name>A0A485K9M7_9STRA</name>
<evidence type="ECO:0000256" key="5">
    <source>
        <dbReference type="SAM" id="SignalP"/>
    </source>
</evidence>
<dbReference type="PROSITE" id="PS00498">
    <property type="entry name" value="TYROSINASE_2"/>
    <property type="match status" value="1"/>
</dbReference>
<dbReference type="SUPFAM" id="SSF48056">
    <property type="entry name" value="Di-copper centre-containing domain"/>
    <property type="match status" value="1"/>
</dbReference>
<dbReference type="InterPro" id="IPR050316">
    <property type="entry name" value="Tyrosinase/Hemocyanin"/>
</dbReference>
<feature type="signal peptide" evidence="5">
    <location>
        <begin position="1"/>
        <end position="21"/>
    </location>
</feature>
<reference evidence="9 10" key="1">
    <citation type="submission" date="2019-03" db="EMBL/GenBank/DDBJ databases">
        <authorList>
            <person name="Gaulin E."/>
            <person name="Dumas B."/>
        </authorList>
    </citation>
    <scope>NUCLEOTIDE SEQUENCE [LARGE SCALE GENOMIC DNA]</scope>
    <source>
        <strain evidence="9">CBS 568.67</strain>
    </source>
</reference>
<dbReference type="InterPro" id="IPR000177">
    <property type="entry name" value="Apple"/>
</dbReference>
<dbReference type="Pfam" id="PF14295">
    <property type="entry name" value="PAN_4"/>
    <property type="match status" value="1"/>
</dbReference>
<dbReference type="GO" id="GO:0016491">
    <property type="term" value="F:oxidoreductase activity"/>
    <property type="evidence" value="ECO:0007669"/>
    <property type="project" value="InterPro"/>
</dbReference>
<dbReference type="PANTHER" id="PTHR11474:SF126">
    <property type="entry name" value="TYROSINASE-LIKE PROTEIN TYR-1-RELATED"/>
    <property type="match status" value="1"/>
</dbReference>
<evidence type="ECO:0000256" key="4">
    <source>
        <dbReference type="ARBA" id="ARBA00023157"/>
    </source>
</evidence>
<dbReference type="EMBL" id="VJMH01000130">
    <property type="protein sequence ID" value="KAF0718707.1"/>
    <property type="molecule type" value="Genomic_DNA"/>
</dbReference>
<dbReference type="Gene3D" id="3.50.4.10">
    <property type="entry name" value="Hepatocyte Growth Factor"/>
    <property type="match status" value="1"/>
</dbReference>
<evidence type="ECO:0000259" key="7">
    <source>
        <dbReference type="PROSITE" id="PS00498"/>
    </source>
</evidence>
<dbReference type="InterPro" id="IPR008922">
    <property type="entry name" value="Di-copper_centre_dom_sf"/>
</dbReference>
<organism evidence="9 10">
    <name type="scientific">Aphanomyces stellatus</name>
    <dbReference type="NCBI Taxonomy" id="120398"/>
    <lineage>
        <taxon>Eukaryota</taxon>
        <taxon>Sar</taxon>
        <taxon>Stramenopiles</taxon>
        <taxon>Oomycota</taxon>
        <taxon>Saprolegniomycetes</taxon>
        <taxon>Saprolegniales</taxon>
        <taxon>Verrucalvaceae</taxon>
        <taxon>Aphanomyces</taxon>
    </lineage>
</organism>
<dbReference type="OrthoDB" id="70979at2759"/>
<dbReference type="Gene3D" id="1.10.1280.10">
    <property type="entry name" value="Di-copper center containing domain from catechol oxidase"/>
    <property type="match status" value="1"/>
</dbReference>
<dbReference type="EMBL" id="CAADRA010000130">
    <property type="protein sequence ID" value="VFT78748.1"/>
    <property type="molecule type" value="Genomic_DNA"/>
</dbReference>
<dbReference type="PROSITE" id="PS00497">
    <property type="entry name" value="TYROSINASE_1"/>
    <property type="match status" value="1"/>
</dbReference>
<evidence type="ECO:0000256" key="2">
    <source>
        <dbReference type="ARBA" id="ARBA00022737"/>
    </source>
</evidence>
<evidence type="ECO:0000313" key="9">
    <source>
        <dbReference type="EMBL" id="VFT78748.1"/>
    </source>
</evidence>
<evidence type="ECO:0000256" key="3">
    <source>
        <dbReference type="ARBA" id="ARBA00023008"/>
    </source>
</evidence>
<dbReference type="Proteomes" id="UP000332933">
    <property type="component" value="Unassembled WGS sequence"/>
</dbReference>
<dbReference type="GO" id="GO:0046872">
    <property type="term" value="F:metal ion binding"/>
    <property type="evidence" value="ECO:0007669"/>
    <property type="project" value="UniProtKB-KW"/>
</dbReference>
<protein>
    <submittedName>
        <fullName evidence="9">Aste57867_1533 protein</fullName>
    </submittedName>
</protein>
<keyword evidence="5" id="KW-0732">Signal</keyword>
<reference evidence="8" key="2">
    <citation type="submission" date="2019-06" db="EMBL/GenBank/DDBJ databases">
        <title>Genomics analysis of Aphanomyces spp. identifies a new class of oomycete effector associated with host adaptation.</title>
        <authorList>
            <person name="Gaulin E."/>
        </authorList>
    </citation>
    <scope>NUCLEOTIDE SEQUENCE</scope>
    <source>
        <strain evidence="8">CBS 578.67</strain>
    </source>
</reference>
<feature type="domain" description="Tyrosinase copper-binding" evidence="6">
    <location>
        <begin position="157"/>
        <end position="174"/>
    </location>
</feature>
<sequence>MVSLRYVAAAAAAFLGTLALAQDDDDSSCQIMADMDLDGTDLTSTPHDNPTNCCGDCQATDGCVAYTWFEGTCYLKSDRGNAKDLEGAVSGTVGDTPPPSTVAPIDSCPSRVRKSWDALSSDEQATFVSALELAMDKGMYQKFVYIHQERMSNMEAHGTCVFLFWHRKYLLAFENMLRSFGREYECLTLPYWDYVQNYATMADSEPGQACASIEACSPVTTGLGGSIDGTPSSHSFFGASYPRNTCVPNRPLNHMCVHAGSGDCDHCVPRGDWAHTPMIADMSIDNIRSQLFHSASSIRSVSNAIELSPHNIMHGTLAGPMGNPLVSPMDPIFFMHHNTIDLLHTIFYHCQVEPLGDLSEDDLKSDTRVFEGCSTDNGDDLEATSPLLMRVGDSDNPVDVAEDPLVGAFFQDLPTQYYKLTDVRRLGYSFELKGLLGNLYSTCGDPNAAPQPERLGNATTVDHTVQPVTLKETLNVLAFEKDVLAQASRQHMTTDQGYAEIRKMTVMLHENCLPGSVQDFSDEFKTQWRIQGTVPSFAVLQAIQSGENPIRIANWTDYLFKYFGCRGDVKVID</sequence>
<dbReference type="AlphaFoldDB" id="A0A485K9M7"/>